<dbReference type="OrthoDB" id="9808272at2"/>
<evidence type="ECO:0000313" key="4">
    <source>
        <dbReference type="Proteomes" id="UP000007382"/>
    </source>
</evidence>
<dbReference type="eggNOG" id="COG2805">
    <property type="taxonomic scope" value="Bacteria"/>
</dbReference>
<dbReference type="Pfam" id="PF00437">
    <property type="entry name" value="T2SSE"/>
    <property type="match status" value="1"/>
</dbReference>
<name>I0ILR6_LEPFC</name>
<dbReference type="InterPro" id="IPR027417">
    <property type="entry name" value="P-loop_NTPase"/>
</dbReference>
<dbReference type="PANTHER" id="PTHR30486:SF6">
    <property type="entry name" value="TYPE IV PILUS RETRACTATION ATPASE PILT"/>
    <property type="match status" value="1"/>
</dbReference>
<dbReference type="Proteomes" id="UP000007382">
    <property type="component" value="Chromosome"/>
</dbReference>
<dbReference type="STRING" id="1162668.LFE_0497"/>
<dbReference type="GO" id="GO:0016887">
    <property type="term" value="F:ATP hydrolysis activity"/>
    <property type="evidence" value="ECO:0007669"/>
    <property type="project" value="InterPro"/>
</dbReference>
<sequence>MKSLSWNDNGPLQDGWRWIRPLFEDEMITDVHIKGEGCYVRRRGVIEDTDITVSQSFVQWLLETYGQDASFGFDDVRIRMHILGSINGYDMAVRVLPRRIPPLEQLGLPPVFSELIQLKRGLVLVTGAVGSGKTTTLGSLIQAINEVRPVNIITIEDPVELIYNPIKARFSQREIGGGVSTYPQAIRDALREDPDVVLVGETRDPEALEAVMTLAETGKLVFTTLHSIDVAQTFHRILDSFPAHKQPIIRAQCSMVIQAVVSQVLVPTVNGDRAVAQEFAFLNEAIRNIIRSREDKLHLLYPEIESMEKQGDTHFRTFTGSFKRLVSRGQITLETARQFATRPRDFPGS</sequence>
<reference evidence="3 4" key="1">
    <citation type="journal article" date="2012" name="J. Bacteriol.">
        <title>Complete Genome Sequence of Leptospirillum ferrooxidans Strain C2-3, Isolated from a Fresh Volcanic Ash Deposit on the Island of Miyake, Japan.</title>
        <authorList>
            <person name="Fujimura R."/>
            <person name="Sato Y."/>
            <person name="Nishizawa T."/>
            <person name="Oshima K."/>
            <person name="Kim S.-W."/>
            <person name="Hattori M."/>
            <person name="Kamijo T."/>
            <person name="Ohta H."/>
        </authorList>
    </citation>
    <scope>NUCLEOTIDE SEQUENCE [LARGE SCALE GENOMIC DNA]</scope>
    <source>
        <strain evidence="3 4">C2-3</strain>
    </source>
</reference>
<dbReference type="InterPro" id="IPR001482">
    <property type="entry name" value="T2SS/T4SS_dom"/>
</dbReference>
<dbReference type="KEGG" id="lfc:LFE_0497"/>
<dbReference type="RefSeq" id="WP_014448708.1">
    <property type="nucleotide sequence ID" value="NC_017094.1"/>
</dbReference>
<evidence type="ECO:0000256" key="1">
    <source>
        <dbReference type="ARBA" id="ARBA00006611"/>
    </source>
</evidence>
<organism evidence="3 4">
    <name type="scientific">Leptospirillum ferrooxidans (strain C2-3)</name>
    <dbReference type="NCBI Taxonomy" id="1162668"/>
    <lineage>
        <taxon>Bacteria</taxon>
        <taxon>Pseudomonadati</taxon>
        <taxon>Nitrospirota</taxon>
        <taxon>Nitrospiria</taxon>
        <taxon>Nitrospirales</taxon>
        <taxon>Nitrospiraceae</taxon>
        <taxon>Leptospirillum</taxon>
    </lineage>
</organism>
<evidence type="ECO:0000313" key="3">
    <source>
        <dbReference type="EMBL" id="BAM06215.1"/>
    </source>
</evidence>
<dbReference type="PANTHER" id="PTHR30486">
    <property type="entry name" value="TWITCHING MOTILITY PROTEIN PILT"/>
    <property type="match status" value="1"/>
</dbReference>
<dbReference type="EMBL" id="AP012342">
    <property type="protein sequence ID" value="BAM06215.1"/>
    <property type="molecule type" value="Genomic_DNA"/>
</dbReference>
<accession>I0ILR6</accession>
<protein>
    <submittedName>
        <fullName evidence="3">Putative twitching motility protein</fullName>
    </submittedName>
</protein>
<dbReference type="PATRIC" id="fig|1162668.3.peg.588"/>
<dbReference type="HOGENOM" id="CLU_013446_4_0_0"/>
<keyword evidence="4" id="KW-1185">Reference proteome</keyword>
<dbReference type="SUPFAM" id="SSF52540">
    <property type="entry name" value="P-loop containing nucleoside triphosphate hydrolases"/>
    <property type="match status" value="1"/>
</dbReference>
<dbReference type="AlphaFoldDB" id="I0ILR6"/>
<dbReference type="InterPro" id="IPR050921">
    <property type="entry name" value="T4SS_GSP_E_ATPase"/>
</dbReference>
<evidence type="ECO:0000259" key="2">
    <source>
        <dbReference type="Pfam" id="PF00437"/>
    </source>
</evidence>
<feature type="domain" description="Bacterial type II secretion system protein E" evidence="2">
    <location>
        <begin position="74"/>
        <end position="269"/>
    </location>
</feature>
<proteinExistence type="inferred from homology"/>
<dbReference type="Gene3D" id="3.40.50.300">
    <property type="entry name" value="P-loop containing nucleotide triphosphate hydrolases"/>
    <property type="match status" value="1"/>
</dbReference>
<comment type="similarity">
    <text evidence="1">Belongs to the GSP E family.</text>
</comment>
<gene>
    <name evidence="3" type="primary">pilT</name>
    <name evidence="3" type="ordered locus">LFE_0497</name>
</gene>
<reference evidence="4" key="2">
    <citation type="submission" date="2012-03" db="EMBL/GenBank/DDBJ databases">
        <title>The complete genome sequence of the pioneer microbe on fresh volcanic deposit, Leptospirillum ferrooxidans strain C2-3.</title>
        <authorList>
            <person name="Fujimura R."/>
            <person name="Sato Y."/>
            <person name="Nishizawa T."/>
            <person name="Nanba K."/>
            <person name="Oshima K."/>
            <person name="Hattori M."/>
            <person name="Kamijo T."/>
            <person name="Ohta H."/>
        </authorList>
    </citation>
    <scope>NUCLEOTIDE SEQUENCE [LARGE SCALE GENOMIC DNA]</scope>
    <source>
        <strain evidence="4">C2-3</strain>
    </source>
</reference>